<evidence type="ECO:0000313" key="2">
    <source>
        <dbReference type="EMBL" id="TVU50491.1"/>
    </source>
</evidence>
<dbReference type="Proteomes" id="UP000324897">
    <property type="component" value="Chromosome 6"/>
</dbReference>
<dbReference type="PROSITE" id="PS50076">
    <property type="entry name" value="DNAJ_2"/>
    <property type="match status" value="1"/>
</dbReference>
<organism evidence="2 3">
    <name type="scientific">Eragrostis curvula</name>
    <name type="common">weeping love grass</name>
    <dbReference type="NCBI Taxonomy" id="38414"/>
    <lineage>
        <taxon>Eukaryota</taxon>
        <taxon>Viridiplantae</taxon>
        <taxon>Streptophyta</taxon>
        <taxon>Embryophyta</taxon>
        <taxon>Tracheophyta</taxon>
        <taxon>Spermatophyta</taxon>
        <taxon>Magnoliopsida</taxon>
        <taxon>Liliopsida</taxon>
        <taxon>Poales</taxon>
        <taxon>Poaceae</taxon>
        <taxon>PACMAD clade</taxon>
        <taxon>Chloridoideae</taxon>
        <taxon>Eragrostideae</taxon>
        <taxon>Eragrostidinae</taxon>
        <taxon>Eragrostis</taxon>
    </lineage>
</organism>
<sequence length="69" mass="8050">MQAAIFASRRHLYGILSVTEDATCDEIRAAYKCAARILILTFMPSHEQQEFLSMQKAWEVLHHHRLSYD</sequence>
<dbReference type="EMBL" id="RWGY01000002">
    <property type="protein sequence ID" value="TVU50491.1"/>
    <property type="molecule type" value="Genomic_DNA"/>
</dbReference>
<evidence type="ECO:0000313" key="3">
    <source>
        <dbReference type="Proteomes" id="UP000324897"/>
    </source>
</evidence>
<dbReference type="InterPro" id="IPR036869">
    <property type="entry name" value="J_dom_sf"/>
</dbReference>
<dbReference type="Gene3D" id="1.10.287.110">
    <property type="entry name" value="DnaJ domain"/>
    <property type="match status" value="1"/>
</dbReference>
<protein>
    <recommendedName>
        <fullName evidence="1">J domain-containing protein</fullName>
    </recommendedName>
</protein>
<dbReference type="Gramene" id="TVU50491">
    <property type="protein sequence ID" value="TVU50491"/>
    <property type="gene ID" value="EJB05_01863"/>
</dbReference>
<dbReference type="AlphaFoldDB" id="A0A5J9WQU9"/>
<accession>A0A5J9WQU9</accession>
<evidence type="ECO:0000259" key="1">
    <source>
        <dbReference type="PROSITE" id="PS50076"/>
    </source>
</evidence>
<reference evidence="2 3" key="1">
    <citation type="journal article" date="2019" name="Sci. Rep.">
        <title>A high-quality genome of Eragrostis curvula grass provides insights into Poaceae evolution and supports new strategies to enhance forage quality.</title>
        <authorList>
            <person name="Carballo J."/>
            <person name="Santos B.A.C.M."/>
            <person name="Zappacosta D."/>
            <person name="Garbus I."/>
            <person name="Selva J.P."/>
            <person name="Gallo C.A."/>
            <person name="Diaz A."/>
            <person name="Albertini E."/>
            <person name="Caccamo M."/>
            <person name="Echenique V."/>
        </authorList>
    </citation>
    <scope>NUCLEOTIDE SEQUENCE [LARGE SCALE GENOMIC DNA]</scope>
    <source>
        <strain evidence="3">cv. Victoria</strain>
        <tissue evidence="2">Leaf</tissue>
    </source>
</reference>
<name>A0A5J9WQU9_9POAL</name>
<comment type="caution">
    <text evidence="2">The sequence shown here is derived from an EMBL/GenBank/DDBJ whole genome shotgun (WGS) entry which is preliminary data.</text>
</comment>
<dbReference type="SUPFAM" id="SSF46565">
    <property type="entry name" value="Chaperone J-domain"/>
    <property type="match status" value="1"/>
</dbReference>
<feature type="domain" description="J" evidence="1">
    <location>
        <begin position="11"/>
        <end position="69"/>
    </location>
</feature>
<dbReference type="InterPro" id="IPR001623">
    <property type="entry name" value="DnaJ_domain"/>
</dbReference>
<proteinExistence type="predicted"/>
<gene>
    <name evidence="2" type="ORF">EJB05_01863</name>
</gene>
<dbReference type="OrthoDB" id="66964at2759"/>
<keyword evidence="3" id="KW-1185">Reference proteome</keyword>
<dbReference type="GO" id="GO:0005783">
    <property type="term" value="C:endoplasmic reticulum"/>
    <property type="evidence" value="ECO:0007669"/>
    <property type="project" value="UniProtKB-ARBA"/>
</dbReference>